<name>A0A0S4J3E7_BODSA</name>
<dbReference type="AlphaFoldDB" id="A0A0S4J3E7"/>
<feature type="compositionally biased region" description="Polar residues" evidence="1">
    <location>
        <begin position="298"/>
        <end position="310"/>
    </location>
</feature>
<feature type="region of interest" description="Disordered" evidence="1">
    <location>
        <begin position="266"/>
        <end position="387"/>
    </location>
</feature>
<reference evidence="3" key="1">
    <citation type="submission" date="2015-09" db="EMBL/GenBank/DDBJ databases">
        <authorList>
            <consortium name="Pathogen Informatics"/>
        </authorList>
    </citation>
    <scope>NUCLEOTIDE SEQUENCE [LARGE SCALE GENOMIC DNA]</scope>
    <source>
        <strain evidence="3">Lake Konstanz</strain>
    </source>
</reference>
<organism evidence="2 3">
    <name type="scientific">Bodo saltans</name>
    <name type="common">Flagellated protozoan</name>
    <dbReference type="NCBI Taxonomy" id="75058"/>
    <lineage>
        <taxon>Eukaryota</taxon>
        <taxon>Discoba</taxon>
        <taxon>Euglenozoa</taxon>
        <taxon>Kinetoplastea</taxon>
        <taxon>Metakinetoplastina</taxon>
        <taxon>Eubodonida</taxon>
        <taxon>Bodonidae</taxon>
        <taxon>Bodo</taxon>
    </lineage>
</organism>
<evidence type="ECO:0000313" key="2">
    <source>
        <dbReference type="EMBL" id="CUG77205.1"/>
    </source>
</evidence>
<sequence length="387" mass="41602">MESHPRAKHSLHARVCGNTASTETMLKSFIFSKPGYTNSPFTSWGTAINAQRAAEEDNRRAIGGRHDAAADRHHAPQYSSGDARGILPAVAIHRHQHPQHHRGDTAAPEEPVAAFDIGLARRAMTTAWKRRTFVDNVNDIPQMYQHKSVVPAVPISPRTVQTHHRPSSSGWMPRGDHAVGSPQQGPTSGVLPCPNTRPSTAPHPVTTVVAQVGHPYEDNERNHQQQRRQLASRVVHLTTFSRGAAAKIVYPGKGLYGTHLYSSHPAAGEHEGGGHAVGQLGPRQSSAPVLRKVRPSATAPNVVQQSQQTETAERSVLSVNETQQPPPPQQEDPAAEIREVAPSSSSTSIAGSPTASERRSATSSAPLRRRKPQPSPPGLSIGAAEMV</sequence>
<keyword evidence="3" id="KW-1185">Reference proteome</keyword>
<dbReference type="Proteomes" id="UP000051952">
    <property type="component" value="Unassembled WGS sequence"/>
</dbReference>
<feature type="compositionally biased region" description="Low complexity" evidence="1">
    <location>
        <begin position="341"/>
        <end position="366"/>
    </location>
</feature>
<dbReference type="EMBL" id="CYKH01001005">
    <property type="protein sequence ID" value="CUG77205.1"/>
    <property type="molecule type" value="Genomic_DNA"/>
</dbReference>
<dbReference type="VEuPathDB" id="TriTrypDB:BSAL_85360"/>
<protein>
    <submittedName>
        <fullName evidence="2">Uncharacterized protein</fullName>
    </submittedName>
</protein>
<accession>A0A0S4J3E7</accession>
<evidence type="ECO:0000313" key="3">
    <source>
        <dbReference type="Proteomes" id="UP000051952"/>
    </source>
</evidence>
<feature type="region of interest" description="Disordered" evidence="1">
    <location>
        <begin position="159"/>
        <end position="191"/>
    </location>
</feature>
<evidence type="ECO:0000256" key="1">
    <source>
        <dbReference type="SAM" id="MobiDB-lite"/>
    </source>
</evidence>
<gene>
    <name evidence="2" type="ORF">BSAL_85360</name>
</gene>
<proteinExistence type="predicted"/>